<feature type="signal peptide" evidence="3">
    <location>
        <begin position="1"/>
        <end position="20"/>
    </location>
</feature>
<dbReference type="PANTHER" id="PTHR30469">
    <property type="entry name" value="MULTIDRUG RESISTANCE PROTEIN MDTA"/>
    <property type="match status" value="1"/>
</dbReference>
<dbReference type="InterPro" id="IPR058647">
    <property type="entry name" value="BSH_CzcB-like"/>
</dbReference>
<reference evidence="6" key="1">
    <citation type="submission" date="2017-07" db="EMBL/GenBank/DDBJ databases">
        <authorList>
            <person name="Sun Z.S."/>
            <person name="Albrecht U."/>
            <person name="Echele G."/>
            <person name="Lee C.C."/>
        </authorList>
    </citation>
    <scope>NUCLEOTIDE SEQUENCE</scope>
    <source>
        <strain evidence="6">172</strain>
    </source>
</reference>
<dbReference type="Gene3D" id="2.40.50.100">
    <property type="match status" value="1"/>
</dbReference>
<proteinExistence type="inferred from homology"/>
<dbReference type="GO" id="GO:0015562">
    <property type="term" value="F:efflux transmembrane transporter activity"/>
    <property type="evidence" value="ECO:0007669"/>
    <property type="project" value="TreeGrafter"/>
</dbReference>
<keyword evidence="2" id="KW-0175">Coiled coil</keyword>
<dbReference type="EMBL" id="MF495680">
    <property type="protein sequence ID" value="ASU10272.1"/>
    <property type="molecule type" value="Genomic_DNA"/>
</dbReference>
<feature type="coiled-coil region" evidence="2">
    <location>
        <begin position="103"/>
        <end position="154"/>
    </location>
</feature>
<dbReference type="NCBIfam" id="TIGR01730">
    <property type="entry name" value="RND_mfp"/>
    <property type="match status" value="1"/>
</dbReference>
<feature type="chain" id="PRO_5013302110" evidence="3">
    <location>
        <begin position="21"/>
        <end position="366"/>
    </location>
</feature>
<organism evidence="6">
    <name type="scientific">Aeromonas veronii</name>
    <dbReference type="NCBI Taxonomy" id="654"/>
    <lineage>
        <taxon>Bacteria</taxon>
        <taxon>Pseudomonadati</taxon>
        <taxon>Pseudomonadota</taxon>
        <taxon>Gammaproteobacteria</taxon>
        <taxon>Aeromonadales</taxon>
        <taxon>Aeromonadaceae</taxon>
        <taxon>Aeromonas</taxon>
    </lineage>
</organism>
<dbReference type="Gene3D" id="2.40.420.20">
    <property type="match status" value="1"/>
</dbReference>
<dbReference type="SUPFAM" id="SSF111369">
    <property type="entry name" value="HlyD-like secretion proteins"/>
    <property type="match status" value="1"/>
</dbReference>
<dbReference type="Pfam" id="PF25973">
    <property type="entry name" value="BSH_CzcB"/>
    <property type="match status" value="1"/>
</dbReference>
<dbReference type="AlphaFoldDB" id="A0A223LYJ1"/>
<dbReference type="RefSeq" id="WP_113740284.1">
    <property type="nucleotide sequence ID" value="NZ_CAWNYM010000048.1"/>
</dbReference>
<dbReference type="Gene3D" id="2.40.30.170">
    <property type="match status" value="1"/>
</dbReference>
<dbReference type="Gene3D" id="1.10.287.470">
    <property type="entry name" value="Helix hairpin bin"/>
    <property type="match status" value="1"/>
</dbReference>
<sequence length="366" mass="39887">MTLCLILLALLLSGCSPVTESEETPTLTRVIAQPLQASDHYPVLHRFNGRVIAPEHSQIGFELAGRIATLHKGRGEPVAAGELLATLDTRLLEVEAKELAARAAQNEAELTLARQTLERLTALRQQQFSSRQALDEQQGKVRMLEASANQLAAALEANRVKQEKSQLRAPFNGIVVSREQALGAVVAAGQPLFSLTRSGQWEADIGVPVKQAESLIVGQHYPLQSGEQSLEGRLLNLGVQVDGQTHTRTARFQLTRGGEQLAEGQLITLLHQTREPTRAYEVPLTALTQGLRGSWTLYLLNDETPPRVVSRDVTLLQQDGERAWISGALNGQEQLVTDGLHKLVPGQQVTLTTSVDHQAAHPEPQS</sequence>
<evidence type="ECO:0000256" key="2">
    <source>
        <dbReference type="SAM" id="Coils"/>
    </source>
</evidence>
<evidence type="ECO:0000259" key="4">
    <source>
        <dbReference type="Pfam" id="PF25967"/>
    </source>
</evidence>
<dbReference type="InterPro" id="IPR006143">
    <property type="entry name" value="RND_pump_MFP"/>
</dbReference>
<keyword evidence="3" id="KW-0732">Signal</keyword>
<evidence type="ECO:0000256" key="1">
    <source>
        <dbReference type="ARBA" id="ARBA00009477"/>
    </source>
</evidence>
<protein>
    <submittedName>
        <fullName evidence="6">Uncharacterized protein</fullName>
    </submittedName>
</protein>
<feature type="domain" description="Multidrug resistance protein MdtA-like C-terminal permuted SH3" evidence="4">
    <location>
        <begin position="282"/>
        <end position="341"/>
    </location>
</feature>
<accession>A0A223LYJ1</accession>
<evidence type="ECO:0000259" key="5">
    <source>
        <dbReference type="Pfam" id="PF25973"/>
    </source>
</evidence>
<evidence type="ECO:0000256" key="3">
    <source>
        <dbReference type="SAM" id="SignalP"/>
    </source>
</evidence>
<dbReference type="PANTHER" id="PTHR30469:SF11">
    <property type="entry name" value="BLL4320 PROTEIN"/>
    <property type="match status" value="1"/>
</dbReference>
<name>A0A223LYJ1_AERVE</name>
<comment type="similarity">
    <text evidence="1">Belongs to the membrane fusion protein (MFP) (TC 8.A.1) family.</text>
</comment>
<feature type="domain" description="CzcB-like barrel-sandwich hybrid" evidence="5">
    <location>
        <begin position="62"/>
        <end position="195"/>
    </location>
</feature>
<dbReference type="Pfam" id="PF25967">
    <property type="entry name" value="RND-MFP_C"/>
    <property type="match status" value="1"/>
</dbReference>
<dbReference type="GO" id="GO:1990281">
    <property type="term" value="C:efflux pump complex"/>
    <property type="evidence" value="ECO:0007669"/>
    <property type="project" value="TreeGrafter"/>
</dbReference>
<evidence type="ECO:0000313" key="6">
    <source>
        <dbReference type="EMBL" id="ASU10272.1"/>
    </source>
</evidence>
<dbReference type="InterPro" id="IPR058627">
    <property type="entry name" value="MdtA-like_C"/>
</dbReference>